<dbReference type="Gene3D" id="6.10.340.10">
    <property type="match status" value="1"/>
</dbReference>
<feature type="domain" description="Histidine kinase" evidence="13">
    <location>
        <begin position="284"/>
        <end position="502"/>
    </location>
</feature>
<dbReference type="SUPFAM" id="SSF47384">
    <property type="entry name" value="Homodimeric domain of signal transducing histidine kinase"/>
    <property type="match status" value="1"/>
</dbReference>
<evidence type="ECO:0000256" key="10">
    <source>
        <dbReference type="ARBA" id="ARBA00023012"/>
    </source>
</evidence>
<dbReference type="Proteomes" id="UP000092389">
    <property type="component" value="Unassembled WGS sequence"/>
</dbReference>
<dbReference type="PROSITE" id="PS50109">
    <property type="entry name" value="HIS_KIN"/>
    <property type="match status" value="1"/>
</dbReference>
<evidence type="ECO:0000256" key="8">
    <source>
        <dbReference type="ARBA" id="ARBA00022777"/>
    </source>
</evidence>
<dbReference type="Gene3D" id="1.10.287.130">
    <property type="match status" value="1"/>
</dbReference>
<dbReference type="InterPro" id="IPR036890">
    <property type="entry name" value="HATPase_C_sf"/>
</dbReference>
<evidence type="ECO:0000256" key="11">
    <source>
        <dbReference type="ARBA" id="ARBA00023136"/>
    </source>
</evidence>
<protein>
    <recommendedName>
        <fullName evidence="4">histidine kinase</fullName>
        <ecNumber evidence="4">2.7.13.3</ecNumber>
    </recommendedName>
</protein>
<evidence type="ECO:0000256" key="6">
    <source>
        <dbReference type="ARBA" id="ARBA00022679"/>
    </source>
</evidence>
<dbReference type="GO" id="GO:0000155">
    <property type="term" value="F:phosphorelay sensor kinase activity"/>
    <property type="evidence" value="ECO:0007669"/>
    <property type="project" value="InterPro"/>
</dbReference>
<keyword evidence="9 12" id="KW-1133">Transmembrane helix</keyword>
<dbReference type="InterPro" id="IPR003660">
    <property type="entry name" value="HAMP_dom"/>
</dbReference>
<dbReference type="GO" id="GO:0005886">
    <property type="term" value="C:plasma membrane"/>
    <property type="evidence" value="ECO:0007669"/>
    <property type="project" value="UniProtKB-SubCell"/>
</dbReference>
<dbReference type="CDD" id="cd00075">
    <property type="entry name" value="HATPase"/>
    <property type="match status" value="1"/>
</dbReference>
<evidence type="ECO:0000256" key="5">
    <source>
        <dbReference type="ARBA" id="ARBA00022553"/>
    </source>
</evidence>
<proteinExistence type="predicted"/>
<evidence type="ECO:0000313" key="16">
    <source>
        <dbReference type="Proteomes" id="UP000092389"/>
    </source>
</evidence>
<evidence type="ECO:0000256" key="2">
    <source>
        <dbReference type="ARBA" id="ARBA00001968"/>
    </source>
</evidence>
<sequence>MTRDRDASAATFPRWFPRSLRRQLLLGVLAVVSGVLVTVGIVLVLSLRGYVNAMSDADVAESLDAFSHQYTKYLNGEHVSPRPGTPPIAQAMLEFTGQTPGNLIAVLHNGTVIGSAVFSEDEPKPAPADVVRDLQAQSWRDGPPRTEILGRLGPYRVDSTVNGSDVLVVGVSQNLADRIIARKQLTTIVLTAAALVLTAGLTVWVVGYTLRPLRRLAAIAADVAAMPLTDDDHRISVRVPPQDTNTQNEVGIVGHALNRLLDNVDSALAHRVESDLRMRQFITDASHELRTPLAAIQGYAELTRQDSSALPPTTEYALARIESEARRMASLVDELLLLSRLGEGQDLQSEDVDLAEVVSNAVNDATVAASTHHWVKDLPDGPVWVRGDHARLHQLVSNLLNNARVHTPPGVTVTTGITCRRGGPEAPYVELTVADDGPGIDAELLPILFERFVRADKSRSNGSGNGLGLAIVNSIVKAHHGSVTVESTEGSTVFRVRLPLIGTSTADRPSR</sequence>
<dbReference type="OrthoDB" id="9786919at2"/>
<dbReference type="CDD" id="cd00082">
    <property type="entry name" value="HisKA"/>
    <property type="match status" value="1"/>
</dbReference>
<comment type="catalytic activity">
    <reaction evidence="1">
        <text>ATP + protein L-histidine = ADP + protein N-phospho-L-histidine.</text>
        <dbReference type="EC" id="2.7.13.3"/>
    </reaction>
</comment>
<comment type="subcellular location">
    <subcellularLocation>
        <location evidence="3">Cell membrane</location>
    </subcellularLocation>
</comment>
<dbReference type="EMBL" id="LZJU01000186">
    <property type="protein sequence ID" value="OBH67043.1"/>
    <property type="molecule type" value="Genomic_DNA"/>
</dbReference>
<dbReference type="RefSeq" id="WP_067913982.1">
    <property type="nucleotide sequence ID" value="NZ_LZJP01000013.1"/>
</dbReference>
<evidence type="ECO:0000256" key="1">
    <source>
        <dbReference type="ARBA" id="ARBA00000085"/>
    </source>
</evidence>
<keyword evidence="8 15" id="KW-0418">Kinase</keyword>
<dbReference type="InterPro" id="IPR050428">
    <property type="entry name" value="TCS_sensor_his_kinase"/>
</dbReference>
<feature type="domain" description="HAMP" evidence="14">
    <location>
        <begin position="207"/>
        <end position="269"/>
    </location>
</feature>
<evidence type="ECO:0000256" key="7">
    <source>
        <dbReference type="ARBA" id="ARBA00022692"/>
    </source>
</evidence>
<reference evidence="15 16" key="1">
    <citation type="submission" date="2016-06" db="EMBL/GenBank/DDBJ databases">
        <authorList>
            <person name="Kjaerup R.B."/>
            <person name="Dalgaard T.S."/>
            <person name="Juul-Madsen H.R."/>
        </authorList>
    </citation>
    <scope>NUCLEOTIDE SEQUENCE [LARGE SCALE GENOMIC DNA]</scope>
    <source>
        <strain evidence="15 16">E152</strain>
    </source>
</reference>
<dbReference type="InterPro" id="IPR003661">
    <property type="entry name" value="HisK_dim/P_dom"/>
</dbReference>
<dbReference type="InterPro" id="IPR005467">
    <property type="entry name" value="His_kinase_dom"/>
</dbReference>
<dbReference type="PRINTS" id="PR00344">
    <property type="entry name" value="BCTRLSENSOR"/>
</dbReference>
<dbReference type="InterPro" id="IPR004358">
    <property type="entry name" value="Sig_transdc_His_kin-like_C"/>
</dbReference>
<feature type="transmembrane region" description="Helical" evidence="12">
    <location>
        <begin position="24"/>
        <end position="45"/>
    </location>
</feature>
<dbReference type="SMART" id="SM00388">
    <property type="entry name" value="HisKA"/>
    <property type="match status" value="1"/>
</dbReference>
<comment type="cofactor">
    <cofactor evidence="2">
        <name>a divalent metal cation</name>
        <dbReference type="ChEBI" id="CHEBI:60240"/>
    </cofactor>
</comment>
<keyword evidence="11 12" id="KW-0472">Membrane</keyword>
<keyword evidence="5" id="KW-0597">Phosphoprotein</keyword>
<name>A0A1A2SS54_MYCNT</name>
<dbReference type="SMART" id="SM00387">
    <property type="entry name" value="HATPase_c"/>
    <property type="match status" value="1"/>
</dbReference>
<dbReference type="InterPro" id="IPR036097">
    <property type="entry name" value="HisK_dim/P_sf"/>
</dbReference>
<evidence type="ECO:0000259" key="13">
    <source>
        <dbReference type="PROSITE" id="PS50109"/>
    </source>
</evidence>
<dbReference type="GO" id="GO:0005509">
    <property type="term" value="F:calcium ion binding"/>
    <property type="evidence" value="ECO:0007669"/>
    <property type="project" value="UniProtKB-ARBA"/>
</dbReference>
<evidence type="ECO:0000259" key="14">
    <source>
        <dbReference type="PROSITE" id="PS50885"/>
    </source>
</evidence>
<dbReference type="SMART" id="SM00304">
    <property type="entry name" value="HAMP"/>
    <property type="match status" value="1"/>
</dbReference>
<organism evidence="15 16">
    <name type="scientific">Mycobacterium mantenii</name>
    <dbReference type="NCBI Taxonomy" id="560555"/>
    <lineage>
        <taxon>Bacteria</taxon>
        <taxon>Bacillati</taxon>
        <taxon>Actinomycetota</taxon>
        <taxon>Actinomycetes</taxon>
        <taxon>Mycobacteriales</taxon>
        <taxon>Mycobacteriaceae</taxon>
        <taxon>Mycobacterium</taxon>
        <taxon>Mycobacterium avium complex (MAC)</taxon>
    </lineage>
</organism>
<dbReference type="SUPFAM" id="SSF55874">
    <property type="entry name" value="ATPase domain of HSP90 chaperone/DNA topoisomerase II/histidine kinase"/>
    <property type="match status" value="1"/>
</dbReference>
<evidence type="ECO:0000256" key="3">
    <source>
        <dbReference type="ARBA" id="ARBA00004236"/>
    </source>
</evidence>
<dbReference type="PANTHER" id="PTHR45436:SF5">
    <property type="entry name" value="SENSOR HISTIDINE KINASE TRCS"/>
    <property type="match status" value="1"/>
</dbReference>
<accession>A0A1A2SS54</accession>
<evidence type="ECO:0000256" key="4">
    <source>
        <dbReference type="ARBA" id="ARBA00012438"/>
    </source>
</evidence>
<dbReference type="Pfam" id="PF02518">
    <property type="entry name" value="HATPase_c"/>
    <property type="match status" value="1"/>
</dbReference>
<gene>
    <name evidence="15" type="ORF">A5683_09870</name>
</gene>
<evidence type="ECO:0000256" key="12">
    <source>
        <dbReference type="SAM" id="Phobius"/>
    </source>
</evidence>
<dbReference type="PROSITE" id="PS50885">
    <property type="entry name" value="HAMP"/>
    <property type="match status" value="1"/>
</dbReference>
<keyword evidence="10" id="KW-0902">Two-component regulatory system</keyword>
<evidence type="ECO:0000256" key="9">
    <source>
        <dbReference type="ARBA" id="ARBA00022989"/>
    </source>
</evidence>
<dbReference type="FunFam" id="1.10.287.130:FF:000001">
    <property type="entry name" value="Two-component sensor histidine kinase"/>
    <property type="match status" value="1"/>
</dbReference>
<dbReference type="FunFam" id="3.30.565.10:FF:000006">
    <property type="entry name" value="Sensor histidine kinase WalK"/>
    <property type="match status" value="1"/>
</dbReference>
<dbReference type="InterPro" id="IPR003594">
    <property type="entry name" value="HATPase_dom"/>
</dbReference>
<evidence type="ECO:0000313" key="15">
    <source>
        <dbReference type="EMBL" id="OBH67043.1"/>
    </source>
</evidence>
<dbReference type="Pfam" id="PF00512">
    <property type="entry name" value="HisKA"/>
    <property type="match status" value="1"/>
</dbReference>
<dbReference type="EC" id="2.7.13.3" evidence="4"/>
<dbReference type="AlphaFoldDB" id="A0A1A2SS54"/>
<feature type="transmembrane region" description="Helical" evidence="12">
    <location>
        <begin position="188"/>
        <end position="210"/>
    </location>
</feature>
<dbReference type="PANTHER" id="PTHR45436">
    <property type="entry name" value="SENSOR HISTIDINE KINASE YKOH"/>
    <property type="match status" value="1"/>
</dbReference>
<dbReference type="Gene3D" id="3.30.565.10">
    <property type="entry name" value="Histidine kinase-like ATPase, C-terminal domain"/>
    <property type="match status" value="1"/>
</dbReference>
<comment type="caution">
    <text evidence="15">The sequence shown here is derived from an EMBL/GenBank/DDBJ whole genome shotgun (WGS) entry which is preliminary data.</text>
</comment>
<keyword evidence="7 12" id="KW-0812">Transmembrane</keyword>
<keyword evidence="6" id="KW-0808">Transferase</keyword>